<evidence type="ECO:0000313" key="7">
    <source>
        <dbReference type="Proteomes" id="UP000003185"/>
    </source>
</evidence>
<evidence type="ECO:0000313" key="5">
    <source>
        <dbReference type="EMBL" id="CAH0451273.1"/>
    </source>
</evidence>
<reference evidence="5" key="3">
    <citation type="submission" date="2024-01" db="EMBL/GenBank/DDBJ databases">
        <authorList>
            <person name="Riesbeck K."/>
        </authorList>
    </citation>
    <scope>NUCLEOTIDE SEQUENCE</scope>
    <source>
        <strain evidence="5">3655</strain>
    </source>
</reference>
<comment type="similarity">
    <text evidence="1">Belongs to the phage antitermination Q type 1 family.</text>
</comment>
<proteinExistence type="inferred from homology"/>
<evidence type="ECO:0000256" key="4">
    <source>
        <dbReference type="ARBA" id="ARBA00023163"/>
    </source>
</evidence>
<name>A0A0H3PEP5_HAEI3</name>
<reference evidence="8" key="2">
    <citation type="submission" date="2021-11" db="EMBL/GenBank/DDBJ databases">
        <authorList>
            <person name="Riesbeck K."/>
        </authorList>
    </citation>
    <scope>NUCLEOTIDE SEQUENCE [LARGE SCALE GENOMIC DNA]</scope>
</reference>
<dbReference type="InterPro" id="IPR010534">
    <property type="entry name" value="Phage_933W_GpQ"/>
</dbReference>
<accession>A0A0H3PEP5</accession>
<evidence type="ECO:0000256" key="2">
    <source>
        <dbReference type="ARBA" id="ARBA00023015"/>
    </source>
</evidence>
<dbReference type="Pfam" id="PF06530">
    <property type="entry name" value="Phage_antitermQ"/>
    <property type="match status" value="1"/>
</dbReference>
<evidence type="ECO:0000256" key="1">
    <source>
        <dbReference type="ARBA" id="ARBA00010234"/>
    </source>
</evidence>
<dbReference type="EMBL" id="AAZF01000003">
    <property type="protein sequence ID" value="EDJ93054.1"/>
    <property type="molecule type" value="Genomic_DNA"/>
</dbReference>
<keyword evidence="4" id="KW-0804">Transcription</keyword>
<dbReference type="EMBL" id="OV040719">
    <property type="protein sequence ID" value="CAH0451273.1"/>
    <property type="molecule type" value="Genomic_DNA"/>
</dbReference>
<dbReference type="GO" id="GO:0060567">
    <property type="term" value="P:negative regulation of termination of DNA-templated transcription"/>
    <property type="evidence" value="ECO:0007669"/>
    <property type="project" value="InterPro"/>
</dbReference>
<evidence type="ECO:0000313" key="8">
    <source>
        <dbReference type="Proteomes" id="UP000837958"/>
    </source>
</evidence>
<dbReference type="Proteomes" id="UP000837958">
    <property type="component" value="Chromosome"/>
</dbReference>
<reference evidence="6 7" key="1">
    <citation type="journal article" date="2007" name="Genome Biol.">
        <title>Characterization and modeling of the Haemophilus influenzae core and supragenomes based on the complete genomic sequences of Rd and 12 clinical nontypeable strains.</title>
        <authorList>
            <person name="Hogg J.S."/>
            <person name="Hu F.Z."/>
            <person name="Janto B."/>
            <person name="Boissy R."/>
            <person name="Hayes J."/>
            <person name="Keefe R."/>
            <person name="Post J.C."/>
            <person name="Ehrlich G.D."/>
        </authorList>
    </citation>
    <scope>NUCLEOTIDE SEQUENCE [LARGE SCALE GENOMIC DNA]</scope>
    <source>
        <strain evidence="6">3655</strain>
        <strain evidence="7">NTHi 3655</strain>
    </source>
</reference>
<sequence>MSYSVERVLEKWGNCWGRDRIGTEYPSTTISIPVLPTVRKAHIPFLTDDECLKIEEQIMNLHKDSLLQYQILMALYVQQANERDICTALHISPACMYRERAKGVRFLKGAFTGAKIKFMFLG</sequence>
<evidence type="ECO:0000313" key="6">
    <source>
        <dbReference type="EMBL" id="EDJ93054.1"/>
    </source>
</evidence>
<dbReference type="AlphaFoldDB" id="A0A0H3PEP5"/>
<keyword evidence="2" id="KW-0805">Transcription regulation</keyword>
<organism evidence="6 7">
    <name type="scientific">Haemophilus influenzae (strain NTHi 3655)</name>
    <dbReference type="NCBI Taxonomy" id="375177"/>
    <lineage>
        <taxon>Bacteria</taxon>
        <taxon>Pseudomonadati</taxon>
        <taxon>Pseudomonadota</taxon>
        <taxon>Gammaproteobacteria</taxon>
        <taxon>Pasteurellales</taxon>
        <taxon>Pasteurellaceae</taxon>
        <taxon>Haemophilus</taxon>
    </lineage>
</organism>
<evidence type="ECO:0000256" key="3">
    <source>
        <dbReference type="ARBA" id="ARBA00023125"/>
    </source>
</evidence>
<evidence type="ECO:0008006" key="9">
    <source>
        <dbReference type="Google" id="ProtNLM"/>
    </source>
</evidence>
<dbReference type="RefSeq" id="WP_005656667.1">
    <property type="nucleotide sequence ID" value="NZ_AAZF01000003.1"/>
</dbReference>
<keyword evidence="3" id="KW-0238">DNA-binding</keyword>
<dbReference type="Proteomes" id="UP000003185">
    <property type="component" value="Unassembled WGS sequence"/>
</dbReference>
<dbReference type="GO" id="GO:0003677">
    <property type="term" value="F:DNA binding"/>
    <property type="evidence" value="ECO:0007669"/>
    <property type="project" value="UniProtKB-KW"/>
</dbReference>
<protein>
    <recommendedName>
        <fullName evidence="9">Antitermination protein</fullName>
    </recommendedName>
</protein>
<gene>
    <name evidence="6" type="ORF">CGSHi3655_09006</name>
    <name evidence="5" type="ORF">KRLU3655_LOCUS1349</name>
</gene>